<sequence length="117" mass="12539">MTLTEQHCTPCEGGQEPLDEAAMAPLLEELNAGEAAATNPWAVVSGNRALKKGYKLKDFVQAVDFVNRIKDLAEAENHHPDLEVGYGKVVVRLTTHAIGGLSENDFILAARIDALAG</sequence>
<dbReference type="OrthoDB" id="5294615at2"/>
<evidence type="ECO:0000256" key="2">
    <source>
        <dbReference type="ARBA" id="ARBA00006472"/>
    </source>
</evidence>
<dbReference type="Pfam" id="PF01329">
    <property type="entry name" value="Pterin_4a"/>
    <property type="match status" value="1"/>
</dbReference>
<dbReference type="GO" id="GO:0006729">
    <property type="term" value="P:tetrahydrobiopterin biosynthetic process"/>
    <property type="evidence" value="ECO:0007669"/>
    <property type="project" value="InterPro"/>
</dbReference>
<dbReference type="EMBL" id="FOMJ01000011">
    <property type="protein sequence ID" value="SFD88429.1"/>
    <property type="molecule type" value="Genomic_DNA"/>
</dbReference>
<evidence type="ECO:0000256" key="3">
    <source>
        <dbReference type="ARBA" id="ARBA00023239"/>
    </source>
</evidence>
<dbReference type="GO" id="GO:0008124">
    <property type="term" value="F:4-alpha-hydroxytetrahydrobiopterin dehydratase activity"/>
    <property type="evidence" value="ECO:0007669"/>
    <property type="project" value="UniProtKB-UniRule"/>
</dbReference>
<evidence type="ECO:0000313" key="6">
    <source>
        <dbReference type="Proteomes" id="UP000198611"/>
    </source>
</evidence>
<dbReference type="InterPro" id="IPR001533">
    <property type="entry name" value="Pterin_deHydtase"/>
</dbReference>
<organism evidence="5 6">
    <name type="scientific">Thiohalospira halophila DSM 15071</name>
    <dbReference type="NCBI Taxonomy" id="1123397"/>
    <lineage>
        <taxon>Bacteria</taxon>
        <taxon>Pseudomonadati</taxon>
        <taxon>Pseudomonadota</taxon>
        <taxon>Gammaproteobacteria</taxon>
        <taxon>Thiohalospirales</taxon>
        <taxon>Thiohalospiraceae</taxon>
        <taxon>Thiohalospira</taxon>
    </lineage>
</organism>
<dbReference type="Gene3D" id="3.30.1360.20">
    <property type="entry name" value="Transcriptional coactivator/pterin dehydratase"/>
    <property type="match status" value="1"/>
</dbReference>
<dbReference type="PANTHER" id="PTHR12599">
    <property type="entry name" value="PTERIN-4-ALPHA-CARBINOLAMINE DEHYDRATASE"/>
    <property type="match status" value="1"/>
</dbReference>
<accession>A0A1I1W078</accession>
<evidence type="ECO:0000313" key="5">
    <source>
        <dbReference type="EMBL" id="SFD88429.1"/>
    </source>
</evidence>
<name>A0A1I1W078_9GAMM</name>
<dbReference type="HAMAP" id="MF_00434">
    <property type="entry name" value="Pterin_4_alpha"/>
    <property type="match status" value="1"/>
</dbReference>
<dbReference type="AlphaFoldDB" id="A0A1I1W078"/>
<protein>
    <recommendedName>
        <fullName evidence="4">Putative pterin-4-alpha-carbinolamine dehydratase</fullName>
        <shortName evidence="4">PHS</shortName>
        <ecNumber evidence="4">4.2.1.96</ecNumber>
    </recommendedName>
    <alternativeName>
        <fullName evidence="4">4-alpha-hydroxy-tetrahydropterin dehydratase</fullName>
    </alternativeName>
    <alternativeName>
        <fullName evidence="4">Pterin carbinolamine dehydratase</fullName>
        <shortName evidence="4">PCD</shortName>
    </alternativeName>
</protein>
<keyword evidence="6" id="KW-1185">Reference proteome</keyword>
<gene>
    <name evidence="5" type="ORF">SAMN05660831_02529</name>
</gene>
<keyword evidence="3 4" id="KW-0456">Lyase</keyword>
<evidence type="ECO:0000256" key="1">
    <source>
        <dbReference type="ARBA" id="ARBA00001554"/>
    </source>
</evidence>
<comment type="similarity">
    <text evidence="2 4">Belongs to the pterin-4-alpha-carbinolamine dehydratase family.</text>
</comment>
<dbReference type="CDD" id="cd00913">
    <property type="entry name" value="PCD_DCoH_subfamily_a"/>
    <property type="match status" value="1"/>
</dbReference>
<evidence type="ECO:0000256" key="4">
    <source>
        <dbReference type="HAMAP-Rule" id="MF_00434"/>
    </source>
</evidence>
<proteinExistence type="inferred from homology"/>
<dbReference type="NCBIfam" id="NF002017">
    <property type="entry name" value="PRK00823.1-2"/>
    <property type="match status" value="1"/>
</dbReference>
<comment type="catalytic activity">
    <reaction evidence="1 4">
        <text>(4aS,6R)-4a-hydroxy-L-erythro-5,6,7,8-tetrahydrobiopterin = (6R)-L-erythro-6,7-dihydrobiopterin + H2O</text>
        <dbReference type="Rhea" id="RHEA:11920"/>
        <dbReference type="ChEBI" id="CHEBI:15377"/>
        <dbReference type="ChEBI" id="CHEBI:15642"/>
        <dbReference type="ChEBI" id="CHEBI:43120"/>
        <dbReference type="EC" id="4.2.1.96"/>
    </reaction>
</comment>
<dbReference type="RefSeq" id="WP_093429138.1">
    <property type="nucleotide sequence ID" value="NZ_FOMJ01000011.1"/>
</dbReference>
<dbReference type="EC" id="4.2.1.96" evidence="4"/>
<dbReference type="STRING" id="1123397.SAMN05660831_02529"/>
<dbReference type="PANTHER" id="PTHR12599:SF0">
    <property type="entry name" value="PTERIN-4-ALPHA-CARBINOLAMINE DEHYDRATASE"/>
    <property type="match status" value="1"/>
</dbReference>
<dbReference type="InterPro" id="IPR036428">
    <property type="entry name" value="PCD_sf"/>
</dbReference>
<dbReference type="Proteomes" id="UP000198611">
    <property type="component" value="Unassembled WGS sequence"/>
</dbReference>
<reference evidence="5 6" key="1">
    <citation type="submission" date="2016-10" db="EMBL/GenBank/DDBJ databases">
        <authorList>
            <person name="de Groot N.N."/>
        </authorList>
    </citation>
    <scope>NUCLEOTIDE SEQUENCE [LARGE SCALE GENOMIC DNA]</scope>
    <source>
        <strain evidence="5 6">HL3</strain>
    </source>
</reference>
<dbReference type="SUPFAM" id="SSF55248">
    <property type="entry name" value="PCD-like"/>
    <property type="match status" value="1"/>
</dbReference>